<sequence>LRRQKRDWVIPPISLPGPSNSPPPRPQIKSNKDKEIKVFYSITGQGVDSPPVGVFTIERETGWLEVTKPLDREEIEKYIFSHAVSANGQPVEDPMEIIITVRDQNDNKPVFTKQLFVGYIEENAKPGTSVMTVNATDADDAVTVNNGIVSYSIVSQEPPKPHPQMFTINPQKGVISVLGTGLDREVGARPRPGTPTVGAAVTDANDNIPIFDPTMYEGTVPENEVGLEVARLHVTDQDMPGSPAWQAVYRIKSGDQDGAFSITTDPNTNDGILRTIPLSHPECPWSSYRSPWWHCHVAKPCGC</sequence>
<dbReference type="Pfam" id="PF00028">
    <property type="entry name" value="Cadherin"/>
    <property type="match status" value="3"/>
</dbReference>
<dbReference type="GO" id="GO:0008013">
    <property type="term" value="F:beta-catenin binding"/>
    <property type="evidence" value="ECO:0007669"/>
    <property type="project" value="TreeGrafter"/>
</dbReference>
<feature type="compositionally biased region" description="Pro residues" evidence="10">
    <location>
        <begin position="13"/>
        <end position="26"/>
    </location>
</feature>
<dbReference type="FunFam" id="2.60.40.60:FF:000019">
    <property type="entry name" value="Cadherin 2"/>
    <property type="match status" value="1"/>
</dbReference>
<dbReference type="PRINTS" id="PR00205">
    <property type="entry name" value="CADHERIN"/>
</dbReference>
<dbReference type="Proteomes" id="UP000016666">
    <property type="component" value="Unassembled WGS sequence"/>
</dbReference>
<dbReference type="GO" id="GO:0016339">
    <property type="term" value="P:calcium-dependent cell-cell adhesion via plasma membrane cell adhesion molecules"/>
    <property type="evidence" value="ECO:0007669"/>
    <property type="project" value="TreeGrafter"/>
</dbReference>
<keyword evidence="8" id="KW-0325">Glycoprotein</keyword>
<dbReference type="PROSITE" id="PS50268">
    <property type="entry name" value="CADHERIN_2"/>
    <property type="match status" value="2"/>
</dbReference>
<dbReference type="PROSITE" id="PS00232">
    <property type="entry name" value="CADHERIN_1"/>
    <property type="match status" value="1"/>
</dbReference>
<dbReference type="GO" id="GO:0007156">
    <property type="term" value="P:homophilic cell adhesion via plasma membrane adhesion molecules"/>
    <property type="evidence" value="ECO:0007669"/>
    <property type="project" value="InterPro"/>
</dbReference>
<dbReference type="GO" id="GO:0005912">
    <property type="term" value="C:adherens junction"/>
    <property type="evidence" value="ECO:0007669"/>
    <property type="project" value="TreeGrafter"/>
</dbReference>
<organism evidence="12 13">
    <name type="scientific">Anas platyrhynchos platyrhynchos</name>
    <name type="common">Northern mallard</name>
    <dbReference type="NCBI Taxonomy" id="8840"/>
    <lineage>
        <taxon>Eukaryota</taxon>
        <taxon>Metazoa</taxon>
        <taxon>Chordata</taxon>
        <taxon>Craniata</taxon>
        <taxon>Vertebrata</taxon>
        <taxon>Euteleostomi</taxon>
        <taxon>Archelosauria</taxon>
        <taxon>Archosauria</taxon>
        <taxon>Dinosauria</taxon>
        <taxon>Saurischia</taxon>
        <taxon>Theropoda</taxon>
        <taxon>Coelurosauria</taxon>
        <taxon>Aves</taxon>
        <taxon>Neognathae</taxon>
        <taxon>Galloanserae</taxon>
        <taxon>Anseriformes</taxon>
        <taxon>Anatidae</taxon>
        <taxon>Anatinae</taxon>
        <taxon>Anas</taxon>
    </lineage>
</organism>
<dbReference type="FunFam" id="2.60.40.60:FF:000011">
    <property type="entry name" value="Cadherin 1"/>
    <property type="match status" value="1"/>
</dbReference>
<dbReference type="InterPro" id="IPR015919">
    <property type="entry name" value="Cadherin-like_sf"/>
</dbReference>
<evidence type="ECO:0000256" key="2">
    <source>
        <dbReference type="ARBA" id="ARBA00022475"/>
    </source>
</evidence>
<evidence type="ECO:0000256" key="6">
    <source>
        <dbReference type="ARBA" id="ARBA00022889"/>
    </source>
</evidence>
<gene>
    <name evidence="12" type="primary">CDH1</name>
</gene>
<dbReference type="GO" id="GO:0043296">
    <property type="term" value="C:apical junction complex"/>
    <property type="evidence" value="ECO:0007669"/>
    <property type="project" value="TreeGrafter"/>
</dbReference>
<keyword evidence="7" id="KW-0472">Membrane</keyword>
<keyword evidence="2" id="KW-1003">Cell membrane</keyword>
<evidence type="ECO:0000256" key="4">
    <source>
        <dbReference type="ARBA" id="ARBA00022737"/>
    </source>
</evidence>
<dbReference type="GO" id="GO:0016342">
    <property type="term" value="C:catenin complex"/>
    <property type="evidence" value="ECO:0007669"/>
    <property type="project" value="TreeGrafter"/>
</dbReference>
<dbReference type="GO" id="GO:0009986">
    <property type="term" value="C:cell surface"/>
    <property type="evidence" value="ECO:0007669"/>
    <property type="project" value="UniProtKB-ARBA"/>
</dbReference>
<keyword evidence="3" id="KW-0479">Metal-binding</keyword>
<evidence type="ECO:0000256" key="3">
    <source>
        <dbReference type="ARBA" id="ARBA00022723"/>
    </source>
</evidence>
<dbReference type="PANTHER" id="PTHR24027:SF319">
    <property type="entry name" value="CADHERIN-1"/>
    <property type="match status" value="1"/>
</dbReference>
<dbReference type="GeneTree" id="ENSGT00940000157175"/>
<feature type="domain" description="Cadherin" evidence="11">
    <location>
        <begin position="30"/>
        <end position="111"/>
    </location>
</feature>
<protein>
    <submittedName>
        <fullName evidence="12">Cadherin 1</fullName>
    </submittedName>
</protein>
<dbReference type="PANTHER" id="PTHR24027">
    <property type="entry name" value="CADHERIN-23"/>
    <property type="match status" value="1"/>
</dbReference>
<evidence type="ECO:0000256" key="5">
    <source>
        <dbReference type="ARBA" id="ARBA00022837"/>
    </source>
</evidence>
<keyword evidence="4" id="KW-0677">Repeat</keyword>
<accession>A0A493T6L1</accession>
<reference evidence="12" key="2">
    <citation type="submission" date="2025-08" db="UniProtKB">
        <authorList>
            <consortium name="Ensembl"/>
        </authorList>
    </citation>
    <scope>IDENTIFICATION</scope>
</reference>
<dbReference type="GO" id="GO:0016477">
    <property type="term" value="P:cell migration"/>
    <property type="evidence" value="ECO:0007669"/>
    <property type="project" value="TreeGrafter"/>
</dbReference>
<evidence type="ECO:0000256" key="9">
    <source>
        <dbReference type="PROSITE-ProRule" id="PRU00043"/>
    </source>
</evidence>
<evidence type="ECO:0000256" key="7">
    <source>
        <dbReference type="ARBA" id="ARBA00023136"/>
    </source>
</evidence>
<name>A0A493T6L1_ANAPP</name>
<dbReference type="GO" id="GO:0000902">
    <property type="term" value="P:cell morphogenesis"/>
    <property type="evidence" value="ECO:0007669"/>
    <property type="project" value="TreeGrafter"/>
</dbReference>
<dbReference type="GO" id="GO:0007416">
    <property type="term" value="P:synapse assembly"/>
    <property type="evidence" value="ECO:0007669"/>
    <property type="project" value="TreeGrafter"/>
</dbReference>
<evidence type="ECO:0000256" key="10">
    <source>
        <dbReference type="SAM" id="MobiDB-lite"/>
    </source>
</evidence>
<evidence type="ECO:0000259" key="11">
    <source>
        <dbReference type="PROSITE" id="PS50268"/>
    </source>
</evidence>
<dbReference type="GO" id="GO:0007043">
    <property type="term" value="P:cell-cell junction assembly"/>
    <property type="evidence" value="ECO:0007669"/>
    <property type="project" value="TreeGrafter"/>
</dbReference>
<feature type="region of interest" description="Disordered" evidence="10">
    <location>
        <begin position="1"/>
        <end position="30"/>
    </location>
</feature>
<dbReference type="InterPro" id="IPR020894">
    <property type="entry name" value="Cadherin_CS"/>
</dbReference>
<dbReference type="GO" id="GO:0045296">
    <property type="term" value="F:cadherin binding"/>
    <property type="evidence" value="ECO:0007669"/>
    <property type="project" value="TreeGrafter"/>
</dbReference>
<proteinExistence type="predicted"/>
<dbReference type="CDD" id="cd00031">
    <property type="entry name" value="CA_like"/>
    <property type="match status" value="1"/>
</dbReference>
<reference evidence="12" key="3">
    <citation type="submission" date="2025-09" db="UniProtKB">
        <authorList>
            <consortium name="Ensembl"/>
        </authorList>
    </citation>
    <scope>IDENTIFICATION</scope>
</reference>
<dbReference type="Gene3D" id="2.60.40.60">
    <property type="entry name" value="Cadherins"/>
    <property type="match status" value="3"/>
</dbReference>
<evidence type="ECO:0000313" key="12">
    <source>
        <dbReference type="Ensembl" id="ENSAPLP00000021290.1"/>
    </source>
</evidence>
<dbReference type="GO" id="GO:0016600">
    <property type="term" value="C:flotillin complex"/>
    <property type="evidence" value="ECO:0007669"/>
    <property type="project" value="TreeGrafter"/>
</dbReference>
<keyword evidence="13" id="KW-1185">Reference proteome</keyword>
<keyword evidence="6" id="KW-0130">Cell adhesion</keyword>
<dbReference type="GO" id="GO:0034332">
    <property type="term" value="P:adherens junction organization"/>
    <property type="evidence" value="ECO:0007669"/>
    <property type="project" value="TreeGrafter"/>
</dbReference>
<evidence type="ECO:0000256" key="8">
    <source>
        <dbReference type="ARBA" id="ARBA00023180"/>
    </source>
</evidence>
<dbReference type="SUPFAM" id="SSF49313">
    <property type="entry name" value="Cadherin-like"/>
    <property type="match status" value="3"/>
</dbReference>
<evidence type="ECO:0000313" key="13">
    <source>
        <dbReference type="Proteomes" id="UP000016666"/>
    </source>
</evidence>
<dbReference type="CDD" id="cd11304">
    <property type="entry name" value="Cadherin_repeat"/>
    <property type="match status" value="2"/>
</dbReference>
<reference evidence="13" key="1">
    <citation type="submission" date="2017-10" db="EMBL/GenBank/DDBJ databases">
        <title>A new Pekin duck reference genome.</title>
        <authorList>
            <person name="Hou Z.-C."/>
            <person name="Zhou Z.-K."/>
            <person name="Zhu F."/>
            <person name="Hou S.-S."/>
        </authorList>
    </citation>
    <scope>NUCLEOTIDE SEQUENCE [LARGE SCALE GENOMIC DNA]</scope>
</reference>
<dbReference type="AlphaFoldDB" id="A0A493T6L1"/>
<dbReference type="SMART" id="SM00112">
    <property type="entry name" value="CA"/>
    <property type="match status" value="2"/>
</dbReference>
<evidence type="ECO:0000256" key="1">
    <source>
        <dbReference type="ARBA" id="ARBA00004236"/>
    </source>
</evidence>
<feature type="domain" description="Cadherin" evidence="11">
    <location>
        <begin position="112"/>
        <end position="245"/>
    </location>
</feature>
<dbReference type="GO" id="GO:0044331">
    <property type="term" value="P:cell-cell adhesion mediated by cadherin"/>
    <property type="evidence" value="ECO:0007669"/>
    <property type="project" value="TreeGrafter"/>
</dbReference>
<dbReference type="FunFam" id="2.60.40.60:FF:000022">
    <property type="entry name" value="Cadherin 2"/>
    <property type="match status" value="1"/>
</dbReference>
<dbReference type="GO" id="GO:0005737">
    <property type="term" value="C:cytoplasm"/>
    <property type="evidence" value="ECO:0007669"/>
    <property type="project" value="TreeGrafter"/>
</dbReference>
<dbReference type="GO" id="GO:0005509">
    <property type="term" value="F:calcium ion binding"/>
    <property type="evidence" value="ECO:0007669"/>
    <property type="project" value="UniProtKB-UniRule"/>
</dbReference>
<dbReference type="InterPro" id="IPR002126">
    <property type="entry name" value="Cadherin-like_dom"/>
</dbReference>
<keyword evidence="5 9" id="KW-0106">Calcium</keyword>
<dbReference type="Ensembl" id="ENSAPLT00000035220.1">
    <property type="protein sequence ID" value="ENSAPLP00000021290.1"/>
    <property type="gene ID" value="ENSAPLG00000003035.2"/>
</dbReference>
<dbReference type="InterPro" id="IPR039808">
    <property type="entry name" value="Cadherin"/>
</dbReference>
<comment type="subcellular location">
    <subcellularLocation>
        <location evidence="1">Cell membrane</location>
    </subcellularLocation>
</comment>